<reference evidence="3 4" key="1">
    <citation type="submission" date="2019-08" db="EMBL/GenBank/DDBJ databases">
        <title>Complete genome sequence of Arcobacter acticola.</title>
        <authorList>
            <person name="Miller W."/>
        </authorList>
    </citation>
    <scope>NUCLEOTIDE SEQUENCE [LARGE SCALE GENOMIC DNA]</scope>
    <source>
        <strain evidence="3 4">KCTC 52212</strain>
    </source>
</reference>
<name>A0A6M8ELG8_9BACT</name>
<dbReference type="EC" id="3.5.99.2" evidence="1"/>
<comment type="similarity">
    <text evidence="1">Belongs to the TenA family.</text>
</comment>
<sequence length="217" mass="25276">MTITQDLIKNSKPHWDNYIKHEFVQKLANGTLELKNFQHYLMQDYIYLFHYSRAFALAMYKSDNFEQMEFSRQALNSILDEIQLHINYCKEFGIDEKSIHEQKESPACVAYTRYVLDCGLSGDLTQLYAAVIPCFLGYAKVADYITLNNLSVANNPYQSWIDMYSSKEYQEAANDATEFFEGLCKDLSKKQMGKIQDIFTTATRMEISFWQMGLDLS</sequence>
<dbReference type="PANTHER" id="PTHR43198">
    <property type="entry name" value="BIFUNCTIONAL TH2 PROTEIN"/>
    <property type="match status" value="1"/>
</dbReference>
<comment type="catalytic activity">
    <reaction evidence="1">
        <text>thiamine + H2O = 5-(2-hydroxyethyl)-4-methylthiazole + 4-amino-5-hydroxymethyl-2-methylpyrimidine + H(+)</text>
        <dbReference type="Rhea" id="RHEA:17509"/>
        <dbReference type="ChEBI" id="CHEBI:15377"/>
        <dbReference type="ChEBI" id="CHEBI:15378"/>
        <dbReference type="ChEBI" id="CHEBI:16892"/>
        <dbReference type="ChEBI" id="CHEBI:17957"/>
        <dbReference type="ChEBI" id="CHEBI:18385"/>
        <dbReference type="EC" id="3.5.99.2"/>
    </reaction>
</comment>
<feature type="domain" description="Thiaminase-2/PQQC" evidence="2">
    <location>
        <begin position="9"/>
        <end position="215"/>
    </location>
</feature>
<dbReference type="PANTHER" id="PTHR43198:SF2">
    <property type="entry name" value="SI:CH1073-67J19.1-RELATED"/>
    <property type="match status" value="1"/>
</dbReference>
<dbReference type="Proteomes" id="UP000503483">
    <property type="component" value="Chromosome"/>
</dbReference>
<dbReference type="RefSeq" id="WP_216658195.1">
    <property type="nucleotide sequence ID" value="NZ_CP042652.1"/>
</dbReference>
<dbReference type="GO" id="GO:0009229">
    <property type="term" value="P:thiamine diphosphate biosynthetic process"/>
    <property type="evidence" value="ECO:0007669"/>
    <property type="project" value="UniProtKB-UniPathway"/>
</dbReference>
<dbReference type="GO" id="GO:0005829">
    <property type="term" value="C:cytosol"/>
    <property type="evidence" value="ECO:0007669"/>
    <property type="project" value="TreeGrafter"/>
</dbReference>
<dbReference type="CDD" id="cd19367">
    <property type="entry name" value="TenA_C_ScTHI20-like"/>
    <property type="match status" value="1"/>
</dbReference>
<dbReference type="InterPro" id="IPR016084">
    <property type="entry name" value="Haem_Oase-like_multi-hlx"/>
</dbReference>
<dbReference type="Gene3D" id="1.20.910.10">
    <property type="entry name" value="Heme oxygenase-like"/>
    <property type="match status" value="1"/>
</dbReference>
<evidence type="ECO:0000259" key="2">
    <source>
        <dbReference type="Pfam" id="PF03070"/>
    </source>
</evidence>
<dbReference type="GO" id="GO:0050334">
    <property type="term" value="F:thiaminase activity"/>
    <property type="evidence" value="ECO:0007669"/>
    <property type="project" value="UniProtKB-EC"/>
</dbReference>
<keyword evidence="4" id="KW-1185">Reference proteome</keyword>
<evidence type="ECO:0000313" key="3">
    <source>
        <dbReference type="EMBL" id="QKE29358.1"/>
    </source>
</evidence>
<accession>A0A6M8ELG8</accession>
<dbReference type="InterPro" id="IPR004305">
    <property type="entry name" value="Thiaminase-2/PQQC"/>
</dbReference>
<evidence type="ECO:0000256" key="1">
    <source>
        <dbReference type="RuleBase" id="RU363093"/>
    </source>
</evidence>
<comment type="function">
    <text evidence="1">Catalyzes an amino-pyrimidine hydrolysis reaction at the C5' of the pyrimidine moiety of thiamine compounds, a reaction that is part of a thiamine salvage pathway.</text>
</comment>
<comment type="catalytic activity">
    <reaction evidence="1">
        <text>4-amino-5-aminomethyl-2-methylpyrimidine + H2O = 4-amino-5-hydroxymethyl-2-methylpyrimidine + NH4(+)</text>
        <dbReference type="Rhea" id="RHEA:31799"/>
        <dbReference type="ChEBI" id="CHEBI:15377"/>
        <dbReference type="ChEBI" id="CHEBI:16892"/>
        <dbReference type="ChEBI" id="CHEBI:28938"/>
        <dbReference type="ChEBI" id="CHEBI:63416"/>
        <dbReference type="EC" id="3.5.99.2"/>
    </reaction>
</comment>
<keyword evidence="1" id="KW-0378">Hydrolase</keyword>
<dbReference type="SUPFAM" id="SSF48613">
    <property type="entry name" value="Heme oxygenase-like"/>
    <property type="match status" value="1"/>
</dbReference>
<proteinExistence type="inferred from homology"/>
<dbReference type="KEGG" id="paco:AACT_2231"/>
<comment type="pathway">
    <text evidence="1">Cofactor biosynthesis; thiamine diphosphate biosynthesis.</text>
</comment>
<dbReference type="GO" id="GO:0009228">
    <property type="term" value="P:thiamine biosynthetic process"/>
    <property type="evidence" value="ECO:0007669"/>
    <property type="project" value="UniProtKB-KW"/>
</dbReference>
<dbReference type="EMBL" id="CP042652">
    <property type="protein sequence ID" value="QKE29358.1"/>
    <property type="molecule type" value="Genomic_DNA"/>
</dbReference>
<dbReference type="InterPro" id="IPR050967">
    <property type="entry name" value="Thiamine_Salvage_TenA"/>
</dbReference>
<evidence type="ECO:0000313" key="4">
    <source>
        <dbReference type="Proteomes" id="UP000503483"/>
    </source>
</evidence>
<organism evidence="3 4">
    <name type="scientific">Arcobacter acticola</name>
    <dbReference type="NCBI Taxonomy" id="1849015"/>
    <lineage>
        <taxon>Bacteria</taxon>
        <taxon>Pseudomonadati</taxon>
        <taxon>Campylobacterota</taxon>
        <taxon>Epsilonproteobacteria</taxon>
        <taxon>Campylobacterales</taxon>
        <taxon>Arcobacteraceae</taxon>
        <taxon>Arcobacter</taxon>
    </lineage>
</organism>
<keyword evidence="1" id="KW-0784">Thiamine biosynthesis</keyword>
<dbReference type="InterPro" id="IPR027574">
    <property type="entry name" value="Thiaminase_II"/>
</dbReference>
<protein>
    <recommendedName>
        <fullName evidence="1">Aminopyrimidine aminohydrolase</fullName>
        <ecNumber evidence="1">3.5.99.2</ecNumber>
    </recommendedName>
</protein>
<dbReference type="UniPathway" id="UPA00060"/>
<gene>
    <name evidence="3" type="ORF">AACT_2231</name>
</gene>
<dbReference type="Pfam" id="PF03070">
    <property type="entry name" value="TENA_THI-4"/>
    <property type="match status" value="1"/>
</dbReference>
<dbReference type="NCBIfam" id="TIGR04306">
    <property type="entry name" value="salvage_TenA"/>
    <property type="match status" value="1"/>
</dbReference>
<dbReference type="AlphaFoldDB" id="A0A6M8ELG8"/>